<evidence type="ECO:0000256" key="1">
    <source>
        <dbReference type="ARBA" id="ARBA00023002"/>
    </source>
</evidence>
<dbReference type="SUPFAM" id="SSF47203">
    <property type="entry name" value="Acyl-CoA dehydrogenase C-terminal domain-like"/>
    <property type="match status" value="1"/>
</dbReference>
<dbReference type="PIRSF" id="PIRSF016578">
    <property type="entry name" value="HsaA"/>
    <property type="match status" value="1"/>
</dbReference>
<gene>
    <name evidence="3" type="ORF">AB5J58_08030</name>
</gene>
<dbReference type="EMBL" id="CP163431">
    <property type="protein sequence ID" value="XDQ00128.1"/>
    <property type="molecule type" value="Genomic_DNA"/>
</dbReference>
<evidence type="ECO:0000259" key="2">
    <source>
        <dbReference type="Pfam" id="PF08028"/>
    </source>
</evidence>
<dbReference type="SUPFAM" id="SSF56645">
    <property type="entry name" value="Acyl-CoA dehydrogenase NM domain-like"/>
    <property type="match status" value="1"/>
</dbReference>
<feature type="domain" description="Acyl-CoA dehydrogenase C-terminal" evidence="2">
    <location>
        <begin position="240"/>
        <end position="366"/>
    </location>
</feature>
<dbReference type="Gene3D" id="2.40.110.10">
    <property type="entry name" value="Butyryl-CoA Dehydrogenase, subunit A, domain 2"/>
    <property type="match status" value="1"/>
</dbReference>
<dbReference type="InterPro" id="IPR036250">
    <property type="entry name" value="AcylCo_DH-like_C"/>
</dbReference>
<dbReference type="GO" id="GO:0016712">
    <property type="term" value="F:oxidoreductase activity, acting on paired donors, with incorporation or reduction of molecular oxygen, reduced flavin or flavoprotein as one donor, and incorporation of one atom of oxygen"/>
    <property type="evidence" value="ECO:0007669"/>
    <property type="project" value="TreeGrafter"/>
</dbReference>
<name>A0AB39M5C1_9ACTN</name>
<dbReference type="AlphaFoldDB" id="A0AB39M5C1"/>
<dbReference type="PANTHER" id="PTHR48083:SF19">
    <property type="entry name" value="FLAVIN-DEPENDENT MONOOXYGENASE, OXYGENASE SUBUNIT HSAA"/>
    <property type="match status" value="1"/>
</dbReference>
<protein>
    <submittedName>
        <fullName evidence="3">Acyl-CoA dehydrogenase family protein</fullName>
    </submittedName>
</protein>
<dbReference type="InterPro" id="IPR046373">
    <property type="entry name" value="Acyl-CoA_Oxase/DH_mid-dom_sf"/>
</dbReference>
<dbReference type="InterPro" id="IPR037069">
    <property type="entry name" value="AcylCoA_DH/ox_N_sf"/>
</dbReference>
<dbReference type="InterPro" id="IPR013107">
    <property type="entry name" value="Acyl-CoA_DH_C"/>
</dbReference>
<reference evidence="3" key="1">
    <citation type="submission" date="2024-07" db="EMBL/GenBank/DDBJ databases">
        <authorList>
            <person name="Yu S.T."/>
        </authorList>
    </citation>
    <scope>NUCLEOTIDE SEQUENCE</scope>
    <source>
        <strain evidence="3">R08</strain>
    </source>
</reference>
<dbReference type="GO" id="GO:0003995">
    <property type="term" value="F:acyl-CoA dehydrogenase activity"/>
    <property type="evidence" value="ECO:0007669"/>
    <property type="project" value="TreeGrafter"/>
</dbReference>
<dbReference type="Gene3D" id="1.20.140.10">
    <property type="entry name" value="Butyryl-CoA Dehydrogenase, subunit A, domain 3"/>
    <property type="match status" value="1"/>
</dbReference>
<keyword evidence="1" id="KW-0560">Oxidoreductase</keyword>
<dbReference type="Gene3D" id="1.10.540.10">
    <property type="entry name" value="Acyl-CoA dehydrogenase/oxidase, N-terminal domain"/>
    <property type="match status" value="1"/>
</dbReference>
<dbReference type="InterPro" id="IPR009100">
    <property type="entry name" value="AcylCoA_DH/oxidase_NM_dom_sf"/>
</dbReference>
<organism evidence="3">
    <name type="scientific">Streptomyces sp. R08</name>
    <dbReference type="NCBI Taxonomy" id="3238624"/>
    <lineage>
        <taxon>Bacteria</taxon>
        <taxon>Bacillati</taxon>
        <taxon>Actinomycetota</taxon>
        <taxon>Actinomycetes</taxon>
        <taxon>Kitasatosporales</taxon>
        <taxon>Streptomycetaceae</taxon>
        <taxon>Streptomyces</taxon>
    </lineage>
</organism>
<sequence length="389" mass="40385">MPQGDKSTIVSRAPVVAEVAARHTEEAETARRLSPEVVRAVLDAGFARHFVPVAHGGEAGGFAELTAAVGLVGEGCTSAGWAASLAAYAGRYAAFLPEEGQAEIWADGPDALLAGALMPSGKAEPVAGGWLLSGEWKYISGVHFADWALACAAVPAEGPQDPDVRPEVRFFAVPRADFTIEDSWFTVGMRGTGSDTLVLADAFVPEHRTLARSVVHAGRAPASDARCHIVPMHAVNALPFAAPLVGAARGALRAWIARTGARVDRRGRAVGEQPSTQVALARSAAEVDAAELLILRTAAVADGTERPPGGEEAVRGARDLALAVELLVSAVDRVFRTSGTSGQSSSDPVQRFWRDVNCAASHVALSFETAGAAYGAWALSGEEGSGVVR</sequence>
<dbReference type="GO" id="GO:0005737">
    <property type="term" value="C:cytoplasm"/>
    <property type="evidence" value="ECO:0007669"/>
    <property type="project" value="TreeGrafter"/>
</dbReference>
<dbReference type="PANTHER" id="PTHR48083">
    <property type="entry name" value="MEDIUM-CHAIN SPECIFIC ACYL-COA DEHYDROGENASE, MITOCHONDRIAL-RELATED"/>
    <property type="match status" value="1"/>
</dbReference>
<proteinExistence type="predicted"/>
<dbReference type="Pfam" id="PF08028">
    <property type="entry name" value="Acyl-CoA_dh_2"/>
    <property type="match status" value="1"/>
</dbReference>
<dbReference type="GO" id="GO:0050660">
    <property type="term" value="F:flavin adenine dinucleotide binding"/>
    <property type="evidence" value="ECO:0007669"/>
    <property type="project" value="InterPro"/>
</dbReference>
<dbReference type="InterPro" id="IPR050741">
    <property type="entry name" value="Acyl-CoA_dehydrogenase"/>
</dbReference>
<dbReference type="GO" id="GO:0033539">
    <property type="term" value="P:fatty acid beta-oxidation using acyl-CoA dehydrogenase"/>
    <property type="evidence" value="ECO:0007669"/>
    <property type="project" value="TreeGrafter"/>
</dbReference>
<evidence type="ECO:0000313" key="3">
    <source>
        <dbReference type="EMBL" id="XDQ00128.1"/>
    </source>
</evidence>
<accession>A0AB39M5C1</accession>
<dbReference type="RefSeq" id="WP_369187015.1">
    <property type="nucleotide sequence ID" value="NZ_CP163431.1"/>
</dbReference>